<proteinExistence type="predicted"/>
<evidence type="ECO:0000313" key="2">
    <source>
        <dbReference type="Proteomes" id="UP000290975"/>
    </source>
</evidence>
<gene>
    <name evidence="1" type="ORF">MBESOW_P4149</name>
</gene>
<dbReference type="EMBL" id="BBQY01000052">
    <property type="protein sequence ID" value="GBH32919.1"/>
    <property type="molecule type" value="Genomic_DNA"/>
</dbReference>
<name>A0A401J8D5_SPHXE</name>
<protein>
    <submittedName>
        <fullName evidence="1">Uncharacterized protein</fullName>
    </submittedName>
</protein>
<organism evidence="1 2">
    <name type="scientific">Sphingobium xenophagum</name>
    <dbReference type="NCBI Taxonomy" id="121428"/>
    <lineage>
        <taxon>Bacteria</taxon>
        <taxon>Pseudomonadati</taxon>
        <taxon>Pseudomonadota</taxon>
        <taxon>Alphaproteobacteria</taxon>
        <taxon>Sphingomonadales</taxon>
        <taxon>Sphingomonadaceae</taxon>
        <taxon>Sphingobium</taxon>
    </lineage>
</organism>
<comment type="caution">
    <text evidence="1">The sequence shown here is derived from an EMBL/GenBank/DDBJ whole genome shotgun (WGS) entry which is preliminary data.</text>
</comment>
<accession>A0A401J8D5</accession>
<dbReference type="AlphaFoldDB" id="A0A401J8D5"/>
<evidence type="ECO:0000313" key="1">
    <source>
        <dbReference type="EMBL" id="GBH32919.1"/>
    </source>
</evidence>
<sequence>MDRAQRGKSGSIAIPAFLHRPAMGVHNDARSAARIAALIEIGPVAGAASAGLVFAALRYDQARAGRAVRPSAAMIERRFGVAGNKGSSLPLCRGWTVSAAFRCLPWRSGGIPGLPSTLFRR</sequence>
<dbReference type="Proteomes" id="UP000290975">
    <property type="component" value="Unassembled WGS sequence"/>
</dbReference>
<keyword evidence="2" id="KW-1185">Reference proteome</keyword>
<reference evidence="1 2" key="1">
    <citation type="submission" date="2014-12" db="EMBL/GenBank/DDBJ databases">
        <title>Whole genome sequencing of Sphingobium xenophagum OW59.</title>
        <authorList>
            <person name="Ohta Y."/>
            <person name="Nishi S."/>
            <person name="Hatada Y."/>
        </authorList>
    </citation>
    <scope>NUCLEOTIDE SEQUENCE [LARGE SCALE GENOMIC DNA]</scope>
    <source>
        <strain evidence="1 2">OW59</strain>
    </source>
</reference>